<evidence type="ECO:0000313" key="1">
    <source>
        <dbReference type="EMBL" id="KAH3690236.1"/>
    </source>
</evidence>
<organism evidence="1 2">
    <name type="scientific">Dreissena polymorpha</name>
    <name type="common">Zebra mussel</name>
    <name type="synonym">Mytilus polymorpha</name>
    <dbReference type="NCBI Taxonomy" id="45954"/>
    <lineage>
        <taxon>Eukaryota</taxon>
        <taxon>Metazoa</taxon>
        <taxon>Spiralia</taxon>
        <taxon>Lophotrochozoa</taxon>
        <taxon>Mollusca</taxon>
        <taxon>Bivalvia</taxon>
        <taxon>Autobranchia</taxon>
        <taxon>Heteroconchia</taxon>
        <taxon>Euheterodonta</taxon>
        <taxon>Imparidentia</taxon>
        <taxon>Neoheterodontei</taxon>
        <taxon>Myida</taxon>
        <taxon>Dreissenoidea</taxon>
        <taxon>Dreissenidae</taxon>
        <taxon>Dreissena</taxon>
    </lineage>
</organism>
<protein>
    <submittedName>
        <fullName evidence="1">Uncharacterized protein</fullName>
    </submittedName>
</protein>
<proteinExistence type="predicted"/>
<dbReference type="EMBL" id="JAIWYP010000072">
    <property type="protein sequence ID" value="KAH3690236.1"/>
    <property type="molecule type" value="Genomic_DNA"/>
</dbReference>
<gene>
    <name evidence="1" type="ORF">DPMN_192404</name>
</gene>
<name>A0A9D4BCM4_DREPO</name>
<dbReference type="PANTHER" id="PTHR33480:SF1">
    <property type="entry name" value="TYR RECOMBINASE DOMAIN-CONTAINING PROTEIN"/>
    <property type="match status" value="1"/>
</dbReference>
<reference evidence="1" key="2">
    <citation type="submission" date="2020-11" db="EMBL/GenBank/DDBJ databases">
        <authorList>
            <person name="McCartney M.A."/>
            <person name="Auch B."/>
            <person name="Kono T."/>
            <person name="Mallez S."/>
            <person name="Becker A."/>
            <person name="Gohl D.M."/>
            <person name="Silverstein K.A.T."/>
            <person name="Koren S."/>
            <person name="Bechman K.B."/>
            <person name="Herman A."/>
            <person name="Abrahante J.E."/>
            <person name="Garbe J."/>
        </authorList>
    </citation>
    <scope>NUCLEOTIDE SEQUENCE</scope>
    <source>
        <strain evidence="1">Duluth1</strain>
        <tissue evidence="1">Whole animal</tissue>
    </source>
</reference>
<evidence type="ECO:0000313" key="2">
    <source>
        <dbReference type="Proteomes" id="UP000828390"/>
    </source>
</evidence>
<accession>A0A9D4BCM4</accession>
<dbReference type="PANTHER" id="PTHR33480">
    <property type="entry name" value="SET DOMAIN-CONTAINING PROTEIN-RELATED"/>
    <property type="match status" value="1"/>
</dbReference>
<reference evidence="1" key="1">
    <citation type="journal article" date="2019" name="bioRxiv">
        <title>The Genome of the Zebra Mussel, Dreissena polymorpha: A Resource for Invasive Species Research.</title>
        <authorList>
            <person name="McCartney M.A."/>
            <person name="Auch B."/>
            <person name="Kono T."/>
            <person name="Mallez S."/>
            <person name="Zhang Y."/>
            <person name="Obille A."/>
            <person name="Becker A."/>
            <person name="Abrahante J.E."/>
            <person name="Garbe J."/>
            <person name="Badalamenti J.P."/>
            <person name="Herman A."/>
            <person name="Mangelson H."/>
            <person name="Liachko I."/>
            <person name="Sullivan S."/>
            <person name="Sone E.D."/>
            <person name="Koren S."/>
            <person name="Silverstein K.A.T."/>
            <person name="Beckman K.B."/>
            <person name="Gohl D.M."/>
        </authorList>
    </citation>
    <scope>NUCLEOTIDE SEQUENCE</scope>
    <source>
        <strain evidence="1">Duluth1</strain>
        <tissue evidence="1">Whole animal</tissue>
    </source>
</reference>
<keyword evidence="2" id="KW-1185">Reference proteome</keyword>
<dbReference type="Proteomes" id="UP000828390">
    <property type="component" value="Unassembled WGS sequence"/>
</dbReference>
<sequence length="199" mass="22860">MRQNIARHYERQHSEELEVGRILALTPKTKERRNMWEVLVNKGDFNHNFAVLEKGHGQIIPKYRKTEESEISSLLPCQFCSGLYKKKDLWKHQKSCGKRNESNSGISIGPIAAGKKLLPKVSTNKEFEMNVLHIMRDDAVKQAVVSDSLILQFGMSEYEKQGEEHKTVYTSNKMRELGRLLIALRSRNIMSIGECMKGL</sequence>
<comment type="caution">
    <text evidence="1">The sequence shown here is derived from an EMBL/GenBank/DDBJ whole genome shotgun (WGS) entry which is preliminary data.</text>
</comment>
<dbReference type="AlphaFoldDB" id="A0A9D4BCM4"/>